<gene>
    <name evidence="2" type="ORF">SAMN02787118_105297</name>
</gene>
<proteinExistence type="predicted"/>
<dbReference type="GO" id="GO:0004803">
    <property type="term" value="F:transposase activity"/>
    <property type="evidence" value="ECO:0007669"/>
    <property type="project" value="InterPro"/>
</dbReference>
<sequence length="90" mass="9819">MEEQVKSHFLAHPDAEICLSMPGIAEITGARVLAELGDGPDRYRSAKARKNYAGTSPVTRASGKSHTVQVRYIRNIESGFAWRGTSTRGT</sequence>
<dbReference type="PANTHER" id="PTHR33055">
    <property type="entry name" value="TRANSPOSASE FOR INSERTION SEQUENCE ELEMENT IS1111A"/>
    <property type="match status" value="1"/>
</dbReference>
<feature type="domain" description="Transposase IS116/IS110/IS902 C-terminal" evidence="1">
    <location>
        <begin position="16"/>
        <end position="72"/>
    </location>
</feature>
<evidence type="ECO:0000259" key="1">
    <source>
        <dbReference type="Pfam" id="PF02371"/>
    </source>
</evidence>
<evidence type="ECO:0000313" key="3">
    <source>
        <dbReference type="Proteomes" id="UP000181942"/>
    </source>
</evidence>
<dbReference type="AlphaFoldDB" id="A0A1I2HPV1"/>
<dbReference type="RefSeq" id="WP_256258183.1">
    <property type="nucleotide sequence ID" value="NZ_FONR01000005.1"/>
</dbReference>
<protein>
    <submittedName>
        <fullName evidence="2">Transposase IS116/IS110/IS902 family protein</fullName>
    </submittedName>
</protein>
<dbReference type="GO" id="GO:0003677">
    <property type="term" value="F:DNA binding"/>
    <property type="evidence" value="ECO:0007669"/>
    <property type="project" value="InterPro"/>
</dbReference>
<dbReference type="PANTHER" id="PTHR33055:SF3">
    <property type="entry name" value="PUTATIVE TRANSPOSASE FOR IS117-RELATED"/>
    <property type="match status" value="1"/>
</dbReference>
<dbReference type="InterPro" id="IPR003346">
    <property type="entry name" value="Transposase_20"/>
</dbReference>
<dbReference type="Pfam" id="PF02371">
    <property type="entry name" value="Transposase_20"/>
    <property type="match status" value="1"/>
</dbReference>
<dbReference type="EMBL" id="FONR01000005">
    <property type="protein sequence ID" value="SFF31548.1"/>
    <property type="molecule type" value="Genomic_DNA"/>
</dbReference>
<organism evidence="2 3">
    <name type="scientific">Streptomyces mirabilis</name>
    <dbReference type="NCBI Taxonomy" id="68239"/>
    <lineage>
        <taxon>Bacteria</taxon>
        <taxon>Bacillati</taxon>
        <taxon>Actinomycetota</taxon>
        <taxon>Actinomycetes</taxon>
        <taxon>Kitasatosporales</taxon>
        <taxon>Streptomycetaceae</taxon>
        <taxon>Streptomyces</taxon>
    </lineage>
</organism>
<dbReference type="InterPro" id="IPR047650">
    <property type="entry name" value="Transpos_IS110"/>
</dbReference>
<accession>A0A1I2HPV1</accession>
<reference evidence="2 3" key="1">
    <citation type="submission" date="2016-10" db="EMBL/GenBank/DDBJ databases">
        <authorList>
            <person name="de Groot N.N."/>
        </authorList>
    </citation>
    <scope>NUCLEOTIDE SEQUENCE [LARGE SCALE GENOMIC DNA]</scope>
    <source>
        <strain evidence="2 3">OK461</strain>
    </source>
</reference>
<evidence type="ECO:0000313" key="2">
    <source>
        <dbReference type="EMBL" id="SFF31548.1"/>
    </source>
</evidence>
<dbReference type="Proteomes" id="UP000181942">
    <property type="component" value="Unassembled WGS sequence"/>
</dbReference>
<name>A0A1I2HPV1_9ACTN</name>
<dbReference type="GO" id="GO:0006313">
    <property type="term" value="P:DNA transposition"/>
    <property type="evidence" value="ECO:0007669"/>
    <property type="project" value="InterPro"/>
</dbReference>